<dbReference type="STRING" id="1123380.SAMN02745199_1389"/>
<dbReference type="InterPro" id="IPR050490">
    <property type="entry name" value="Bact_solute-bd_prot1"/>
</dbReference>
<evidence type="ECO:0000256" key="2">
    <source>
        <dbReference type="ARBA" id="ARBA00008520"/>
    </source>
</evidence>
<dbReference type="RefSeq" id="WP_073073496.1">
    <property type="nucleotide sequence ID" value="NZ_FQXN01000005.1"/>
</dbReference>
<keyword evidence="3" id="KW-0813">Transport</keyword>
<evidence type="ECO:0000256" key="4">
    <source>
        <dbReference type="ARBA" id="ARBA00022729"/>
    </source>
</evidence>
<protein>
    <submittedName>
        <fullName evidence="5">Carbohydrate ABC transporter substrate-binding protein, CUT1 family</fullName>
    </submittedName>
</protein>
<comment type="subcellular location">
    <subcellularLocation>
        <location evidence="1">Cell envelope</location>
    </subcellularLocation>
</comment>
<dbReference type="PANTHER" id="PTHR43649:SF31">
    <property type="entry name" value="SN-GLYCEROL-3-PHOSPHATE-BINDING PERIPLASMIC PROTEIN UGPB"/>
    <property type="match status" value="1"/>
</dbReference>
<dbReference type="GO" id="GO:0030313">
    <property type="term" value="C:cell envelope"/>
    <property type="evidence" value="ECO:0007669"/>
    <property type="project" value="UniProtKB-SubCell"/>
</dbReference>
<dbReference type="SUPFAM" id="SSF53850">
    <property type="entry name" value="Periplasmic binding protein-like II"/>
    <property type="match status" value="1"/>
</dbReference>
<comment type="similarity">
    <text evidence="2">Belongs to the bacterial solute-binding protein 1 family.</text>
</comment>
<keyword evidence="4" id="KW-0732">Signal</keyword>
<accession>A0A1M5TLV1</accession>
<dbReference type="Proteomes" id="UP000242592">
    <property type="component" value="Unassembled WGS sequence"/>
</dbReference>
<name>A0A1M5TLV1_9BACT</name>
<dbReference type="OrthoDB" id="9795467at2"/>
<evidence type="ECO:0000256" key="1">
    <source>
        <dbReference type="ARBA" id="ARBA00004196"/>
    </source>
</evidence>
<dbReference type="CDD" id="cd14748">
    <property type="entry name" value="PBP2_UgpB"/>
    <property type="match status" value="1"/>
</dbReference>
<evidence type="ECO:0000313" key="6">
    <source>
        <dbReference type="Proteomes" id="UP000242592"/>
    </source>
</evidence>
<evidence type="ECO:0000313" key="5">
    <source>
        <dbReference type="EMBL" id="SHH51658.1"/>
    </source>
</evidence>
<dbReference type="Gene3D" id="3.40.190.10">
    <property type="entry name" value="Periplasmic binding protein-like II"/>
    <property type="match status" value="2"/>
</dbReference>
<dbReference type="InterPro" id="IPR006059">
    <property type="entry name" value="SBP"/>
</dbReference>
<keyword evidence="6" id="KW-1185">Reference proteome</keyword>
<dbReference type="Pfam" id="PF01547">
    <property type="entry name" value="SBP_bac_1"/>
    <property type="match status" value="1"/>
</dbReference>
<proteinExistence type="inferred from homology"/>
<reference evidence="6" key="1">
    <citation type="submission" date="2016-11" db="EMBL/GenBank/DDBJ databases">
        <authorList>
            <person name="Varghese N."/>
            <person name="Submissions S."/>
        </authorList>
    </citation>
    <scope>NUCLEOTIDE SEQUENCE [LARGE SCALE GENOMIC DNA]</scope>
    <source>
        <strain evidence="6">DSM 15807</strain>
    </source>
</reference>
<sequence>MKKVLIVMLVLISILSFSKVTIEFWHAMSGWRIELLENMAKEFMATHPDIQINVQYTGSYRDTFNKTIAAVKAGKPPHVVQIYDIGTRAMIDGNIAVPIGDLIAKDPSIDLGAFLPQVLNYYTVGGKLYSMPFNSSNAILFYNKTFFKEAGLDPNKPPRTFEELIEYSRKLVKKDEKGNIIRYGLTWPTHSWFFEQLMAVQNAPLVNNDNGRGGKRPTEAVFNSQAGKNIFELLAKMTKEGLLINTKREDWSGARQIFLSGKAAMLFYSTSDVKFITETARENGWEVGTAFLPKPDLSVQGGVVIGGGSLWILKNHPQEEIDAAWEFVKWMTEPAQQIKWHLETGYFPVRKDAVEQLLMEGFYADHPNYLTAIFQLLLSKQTPNTNGAIIGVFPETREIIETAYEKVINGELTVDQALDWAAKEVTRALKKYNRLYE</sequence>
<organism evidence="5 6">
    <name type="scientific">Thermosipho atlanticus DSM 15807</name>
    <dbReference type="NCBI Taxonomy" id="1123380"/>
    <lineage>
        <taxon>Bacteria</taxon>
        <taxon>Thermotogati</taxon>
        <taxon>Thermotogota</taxon>
        <taxon>Thermotogae</taxon>
        <taxon>Thermotogales</taxon>
        <taxon>Fervidobacteriaceae</taxon>
        <taxon>Thermosipho</taxon>
    </lineage>
</organism>
<dbReference type="PANTHER" id="PTHR43649">
    <property type="entry name" value="ARABINOSE-BINDING PROTEIN-RELATED"/>
    <property type="match status" value="1"/>
</dbReference>
<gene>
    <name evidence="5" type="ORF">SAMN02745199_1389</name>
</gene>
<dbReference type="AlphaFoldDB" id="A0A1M5TLV1"/>
<evidence type="ECO:0000256" key="3">
    <source>
        <dbReference type="ARBA" id="ARBA00022448"/>
    </source>
</evidence>
<dbReference type="EMBL" id="FQXN01000005">
    <property type="protein sequence ID" value="SHH51658.1"/>
    <property type="molecule type" value="Genomic_DNA"/>
</dbReference>